<dbReference type="PROSITE" id="PS50088">
    <property type="entry name" value="ANK_REPEAT"/>
    <property type="match status" value="1"/>
</dbReference>
<evidence type="ECO:0000256" key="1">
    <source>
        <dbReference type="ARBA" id="ARBA00022737"/>
    </source>
</evidence>
<keyword evidence="4" id="KW-1133">Transmembrane helix</keyword>
<dbReference type="SUPFAM" id="SSF48403">
    <property type="entry name" value="Ankyrin repeat"/>
    <property type="match status" value="1"/>
</dbReference>
<dbReference type="InterPro" id="IPR002110">
    <property type="entry name" value="Ankyrin_rpt"/>
</dbReference>
<dbReference type="PANTHER" id="PTHR24171:SF8">
    <property type="entry name" value="BRCA1-ASSOCIATED RING DOMAIN PROTEIN 1"/>
    <property type="match status" value="1"/>
</dbReference>
<keyword evidence="4" id="KW-0812">Transmembrane</keyword>
<evidence type="ECO:0000313" key="5">
    <source>
        <dbReference type="EMBL" id="CAF4019433.1"/>
    </source>
</evidence>
<keyword evidence="4" id="KW-0472">Membrane</keyword>
<feature type="transmembrane region" description="Helical" evidence="4">
    <location>
        <begin position="12"/>
        <end position="40"/>
    </location>
</feature>
<evidence type="ECO:0000256" key="4">
    <source>
        <dbReference type="SAM" id="Phobius"/>
    </source>
</evidence>
<dbReference type="GO" id="GO:0085020">
    <property type="term" value="P:protein K6-linked ubiquitination"/>
    <property type="evidence" value="ECO:0007669"/>
    <property type="project" value="TreeGrafter"/>
</dbReference>
<evidence type="ECO:0000256" key="2">
    <source>
        <dbReference type="ARBA" id="ARBA00023043"/>
    </source>
</evidence>
<evidence type="ECO:0000256" key="3">
    <source>
        <dbReference type="PROSITE-ProRule" id="PRU00023"/>
    </source>
</evidence>
<dbReference type="GO" id="GO:0070531">
    <property type="term" value="C:BRCA1-A complex"/>
    <property type="evidence" value="ECO:0007669"/>
    <property type="project" value="TreeGrafter"/>
</dbReference>
<dbReference type="SMART" id="SM00248">
    <property type="entry name" value="ANK"/>
    <property type="match status" value="2"/>
</dbReference>
<name>A0A8S2NUP9_9BILA</name>
<proteinExistence type="predicted"/>
<dbReference type="Gene3D" id="1.25.40.20">
    <property type="entry name" value="Ankyrin repeat-containing domain"/>
    <property type="match status" value="1"/>
</dbReference>
<dbReference type="Pfam" id="PF12796">
    <property type="entry name" value="Ank_2"/>
    <property type="match status" value="1"/>
</dbReference>
<dbReference type="PANTHER" id="PTHR24171">
    <property type="entry name" value="ANKYRIN REPEAT DOMAIN-CONTAINING PROTEIN 39-RELATED"/>
    <property type="match status" value="1"/>
</dbReference>
<dbReference type="GO" id="GO:0004842">
    <property type="term" value="F:ubiquitin-protein transferase activity"/>
    <property type="evidence" value="ECO:0007669"/>
    <property type="project" value="TreeGrafter"/>
</dbReference>
<dbReference type="PROSITE" id="PS50297">
    <property type="entry name" value="ANK_REP_REGION"/>
    <property type="match status" value="1"/>
</dbReference>
<protein>
    <submittedName>
        <fullName evidence="5">Uncharacterized protein</fullName>
    </submittedName>
</protein>
<dbReference type="Proteomes" id="UP000676336">
    <property type="component" value="Unassembled WGS sequence"/>
</dbReference>
<dbReference type="InterPro" id="IPR036770">
    <property type="entry name" value="Ankyrin_rpt-contain_sf"/>
</dbReference>
<keyword evidence="2 3" id="KW-0040">ANK repeat</keyword>
<dbReference type="EMBL" id="CAJOBI010005012">
    <property type="protein sequence ID" value="CAF4019433.1"/>
    <property type="molecule type" value="Genomic_DNA"/>
</dbReference>
<dbReference type="GO" id="GO:0031436">
    <property type="term" value="C:BRCA1-BARD1 complex"/>
    <property type="evidence" value="ECO:0007669"/>
    <property type="project" value="TreeGrafter"/>
</dbReference>
<gene>
    <name evidence="5" type="ORF">SMN809_LOCUS12930</name>
</gene>
<evidence type="ECO:0000313" key="6">
    <source>
        <dbReference type="Proteomes" id="UP000676336"/>
    </source>
</evidence>
<dbReference type="AlphaFoldDB" id="A0A8S2NUP9"/>
<organism evidence="5 6">
    <name type="scientific">Rotaria magnacalcarata</name>
    <dbReference type="NCBI Taxonomy" id="392030"/>
    <lineage>
        <taxon>Eukaryota</taxon>
        <taxon>Metazoa</taxon>
        <taxon>Spiralia</taxon>
        <taxon>Gnathifera</taxon>
        <taxon>Rotifera</taxon>
        <taxon>Eurotatoria</taxon>
        <taxon>Bdelloidea</taxon>
        <taxon>Philodinida</taxon>
        <taxon>Philodinidae</taxon>
        <taxon>Rotaria</taxon>
    </lineage>
</organism>
<keyword evidence="1" id="KW-0677">Repeat</keyword>
<accession>A0A8S2NUP9</accession>
<reference evidence="5" key="1">
    <citation type="submission" date="2021-02" db="EMBL/GenBank/DDBJ databases">
        <authorList>
            <person name="Nowell W R."/>
        </authorList>
    </citation>
    <scope>NUCLEOTIDE SEQUENCE</scope>
</reference>
<feature type="repeat" description="ANK" evidence="3">
    <location>
        <begin position="138"/>
        <end position="170"/>
    </location>
</feature>
<comment type="caution">
    <text evidence="5">The sequence shown here is derived from an EMBL/GenBank/DDBJ whole genome shotgun (WGS) entry which is preliminary data.</text>
</comment>
<dbReference type="Gene3D" id="3.90.176.10">
    <property type="entry name" value="Toxin ADP-ribosyltransferase, Chain A, domain 1"/>
    <property type="match status" value="1"/>
</dbReference>
<sequence>MFNLSNNQSQATLFSFIISVPVLFAILIVIVALSLIPVYLPEKSVTLSSNTRQSNEITVYLNTGIPVTARRKRQAAASPSIRNCIGCQIPPFNLSPIEKKNSMDVSEFYRACQDGDIPLVEWLLPSFSLADVDRIEPNGSTALHAASSNGHPEVIRLLLEKGASRQQLNIFNITPANVAKTSEIKQLFHRPTNTANNRFVADAPATEWMLTDWKSTTFLNHIIHPFADKESLDSLSEKIATSNILCDAAGMVQSTYLLQEATKKKDATYLLKAYTAQTDFYRLLNVLLANHVLDESHGSYNISYTELNNKPWYLAFVKYIFGNAALASYHCTGTGYRGMYVTNDDLDQYKVGEKIINKACLSTSELRSIAERFIARTPSTGKRRAICMYEVNDHHNAMDLQSVPNFLEKRKSYSDLAPVSRLSQSTVVVIS</sequence>